<evidence type="ECO:0000256" key="1">
    <source>
        <dbReference type="SAM" id="MobiDB-lite"/>
    </source>
</evidence>
<evidence type="ECO:0000313" key="3">
    <source>
        <dbReference type="Proteomes" id="UP001614394"/>
    </source>
</evidence>
<protein>
    <submittedName>
        <fullName evidence="2">HEAT repeat domain-containing protein</fullName>
    </submittedName>
</protein>
<dbReference type="RefSeq" id="WP_399643521.1">
    <property type="nucleotide sequence ID" value="NZ_JBITYG010000001.1"/>
</dbReference>
<keyword evidence="3" id="KW-1185">Reference proteome</keyword>
<evidence type="ECO:0000313" key="2">
    <source>
        <dbReference type="EMBL" id="MFI9099242.1"/>
    </source>
</evidence>
<name>A0ABW8C092_9ACTN</name>
<gene>
    <name evidence="2" type="ORF">ACIGXA_01865</name>
</gene>
<dbReference type="InterPro" id="IPR016024">
    <property type="entry name" value="ARM-type_fold"/>
</dbReference>
<dbReference type="Proteomes" id="UP001614394">
    <property type="component" value="Unassembled WGS sequence"/>
</dbReference>
<dbReference type="EMBL" id="JBITYG010000001">
    <property type="protein sequence ID" value="MFI9099242.1"/>
    <property type="molecule type" value="Genomic_DNA"/>
</dbReference>
<sequence>MYEEPTVDADADADIFALAQAEDVAALLRLMRDPDAEVRDLATFGLGFLMDHDTPQIRQALWERLSDEDQETREEAVRGLAMRGDGRVTEQLADLLRAESSHVHTFAAAAALADPVLLPLLRNYDPEDPGVTEALLACDPRQAAGLVAGDPRTVELSEHGEPDELAKHDDHHDRAGHDQ</sequence>
<dbReference type="InterPro" id="IPR011989">
    <property type="entry name" value="ARM-like"/>
</dbReference>
<dbReference type="SUPFAM" id="SSF48371">
    <property type="entry name" value="ARM repeat"/>
    <property type="match status" value="1"/>
</dbReference>
<reference evidence="2 3" key="1">
    <citation type="submission" date="2024-10" db="EMBL/GenBank/DDBJ databases">
        <title>The Natural Products Discovery Center: Release of the First 8490 Sequenced Strains for Exploring Actinobacteria Biosynthetic Diversity.</title>
        <authorList>
            <person name="Kalkreuter E."/>
            <person name="Kautsar S.A."/>
            <person name="Yang D."/>
            <person name="Bader C.D."/>
            <person name="Teijaro C.N."/>
            <person name="Fluegel L."/>
            <person name="Davis C.M."/>
            <person name="Simpson J.R."/>
            <person name="Lauterbach L."/>
            <person name="Steele A.D."/>
            <person name="Gui C."/>
            <person name="Meng S."/>
            <person name="Li G."/>
            <person name="Viehrig K."/>
            <person name="Ye F."/>
            <person name="Su P."/>
            <person name="Kiefer A.F."/>
            <person name="Nichols A."/>
            <person name="Cepeda A.J."/>
            <person name="Yan W."/>
            <person name="Fan B."/>
            <person name="Jiang Y."/>
            <person name="Adhikari A."/>
            <person name="Zheng C.-J."/>
            <person name="Schuster L."/>
            <person name="Cowan T.M."/>
            <person name="Smanski M.J."/>
            <person name="Chevrette M.G."/>
            <person name="De Carvalho L.P.S."/>
            <person name="Shen B."/>
        </authorList>
    </citation>
    <scope>NUCLEOTIDE SEQUENCE [LARGE SCALE GENOMIC DNA]</scope>
    <source>
        <strain evidence="2 3">NPDC053399</strain>
    </source>
</reference>
<organism evidence="2 3">
    <name type="scientific">Streptomyces fildesensis</name>
    <dbReference type="NCBI Taxonomy" id="375757"/>
    <lineage>
        <taxon>Bacteria</taxon>
        <taxon>Bacillati</taxon>
        <taxon>Actinomycetota</taxon>
        <taxon>Actinomycetes</taxon>
        <taxon>Kitasatosporales</taxon>
        <taxon>Streptomycetaceae</taxon>
        <taxon>Streptomyces</taxon>
    </lineage>
</organism>
<dbReference type="Gene3D" id="1.25.10.10">
    <property type="entry name" value="Leucine-rich Repeat Variant"/>
    <property type="match status" value="1"/>
</dbReference>
<dbReference type="Pfam" id="PF13646">
    <property type="entry name" value="HEAT_2"/>
    <property type="match status" value="1"/>
</dbReference>
<comment type="caution">
    <text evidence="2">The sequence shown here is derived from an EMBL/GenBank/DDBJ whole genome shotgun (WGS) entry which is preliminary data.</text>
</comment>
<accession>A0ABW8C092</accession>
<feature type="region of interest" description="Disordered" evidence="1">
    <location>
        <begin position="156"/>
        <end position="179"/>
    </location>
</feature>
<proteinExistence type="predicted"/>